<evidence type="ECO:0008006" key="3">
    <source>
        <dbReference type="Google" id="ProtNLM"/>
    </source>
</evidence>
<sequence>MLKLIPLLLGVVSLAACSPEQENAAATQVDSQVESHEQALTFVSALVQDKIVAPEGELISHAQFTFAKHDLNQDGNQEYLVLMSDPYFCGSGGCNLYIFDDQGNELNYFTVAKSPVSVGKQGESGWADLVMYSNGANRLMVHDGQHYPTNPSVEPEATDATVTELIPRDYEMYGKSSLQE</sequence>
<comment type="caution">
    <text evidence="1">The sequence shown here is derived from an EMBL/GenBank/DDBJ whole genome shotgun (WGS) entry which is preliminary data.</text>
</comment>
<evidence type="ECO:0000313" key="1">
    <source>
        <dbReference type="EMBL" id="OAN11471.1"/>
    </source>
</evidence>
<keyword evidence="2" id="KW-1185">Reference proteome</keyword>
<gene>
    <name evidence="1" type="ORF">A3K86_21270</name>
</gene>
<name>A0A178K2F9_9GAMM</name>
<reference evidence="1 2" key="1">
    <citation type="submission" date="2016-03" db="EMBL/GenBank/DDBJ databases">
        <title>Photobacterium proteolyticum sp. nov. a protease producing bacterium isolated from ocean sediments of Laizhou Bay.</title>
        <authorList>
            <person name="Li Y."/>
        </authorList>
    </citation>
    <scope>NUCLEOTIDE SEQUENCE [LARGE SCALE GENOMIC DNA]</scope>
    <source>
        <strain evidence="1 2">R-40508</strain>
    </source>
</reference>
<dbReference type="AlphaFoldDB" id="A0A178K2F9"/>
<dbReference type="Proteomes" id="UP000078503">
    <property type="component" value="Unassembled WGS sequence"/>
</dbReference>
<evidence type="ECO:0000313" key="2">
    <source>
        <dbReference type="Proteomes" id="UP000078503"/>
    </source>
</evidence>
<dbReference type="RefSeq" id="WP_068336329.1">
    <property type="nucleotide sequence ID" value="NZ_LVHF01000033.1"/>
</dbReference>
<dbReference type="PROSITE" id="PS51257">
    <property type="entry name" value="PROKAR_LIPOPROTEIN"/>
    <property type="match status" value="1"/>
</dbReference>
<dbReference type="EMBL" id="LVHF01000033">
    <property type="protein sequence ID" value="OAN11471.1"/>
    <property type="molecule type" value="Genomic_DNA"/>
</dbReference>
<proteinExistence type="predicted"/>
<protein>
    <recommendedName>
        <fullName evidence="3">Lipoprotein</fullName>
    </recommendedName>
</protein>
<organism evidence="1 2">
    <name type="scientific">Photobacterium jeanii</name>
    <dbReference type="NCBI Taxonomy" id="858640"/>
    <lineage>
        <taxon>Bacteria</taxon>
        <taxon>Pseudomonadati</taxon>
        <taxon>Pseudomonadota</taxon>
        <taxon>Gammaproteobacteria</taxon>
        <taxon>Vibrionales</taxon>
        <taxon>Vibrionaceae</taxon>
        <taxon>Photobacterium</taxon>
    </lineage>
</organism>
<accession>A0A178K2F9</accession>
<dbReference type="STRING" id="858640.A3K86_21270"/>
<dbReference type="OrthoDB" id="5348860at2"/>